<feature type="domain" description="DNA/RNA non-specific endonuclease/pyrophosphatase/phosphodiesterase" evidence="12">
    <location>
        <begin position="63"/>
        <end position="253"/>
    </location>
</feature>
<evidence type="ECO:0000256" key="10">
    <source>
        <dbReference type="RuleBase" id="RU366055"/>
    </source>
</evidence>
<evidence type="ECO:0000313" key="13">
    <source>
        <dbReference type="EMBL" id="QEO18950.1"/>
    </source>
</evidence>
<keyword evidence="6 10" id="KW-0378">Hydrolase</keyword>
<evidence type="ECO:0000313" key="14">
    <source>
        <dbReference type="Proteomes" id="UP000324536"/>
    </source>
</evidence>
<evidence type="ECO:0000259" key="11">
    <source>
        <dbReference type="SMART" id="SM00477"/>
    </source>
</evidence>
<dbReference type="SMART" id="SM00477">
    <property type="entry name" value="NUC"/>
    <property type="match status" value="1"/>
</dbReference>
<evidence type="ECO:0000256" key="7">
    <source>
        <dbReference type="ARBA" id="ARBA00022842"/>
    </source>
</evidence>
<keyword evidence="13" id="KW-0614">Plasmid</keyword>
<accession>A0A5C1YUD8</accession>
<reference evidence="13 14" key="1">
    <citation type="submission" date="2019-09" db="EMBL/GenBank/DDBJ databases">
        <title>Genome sequencing of strain KACC 21233.</title>
        <authorList>
            <person name="Heo J."/>
            <person name="Kim S.-J."/>
            <person name="Kim J.-S."/>
            <person name="Hong S.-B."/>
            <person name="Kwon S.-W."/>
        </authorList>
    </citation>
    <scope>NUCLEOTIDE SEQUENCE [LARGE SCALE GENOMIC DNA]</scope>
    <source>
        <strain evidence="13 14">KACC 21233</strain>
        <plasmid evidence="13 14">unnamed2</plasmid>
    </source>
</reference>
<dbReference type="EMBL" id="CP043508">
    <property type="protein sequence ID" value="QEO18950.1"/>
    <property type="molecule type" value="Genomic_DNA"/>
</dbReference>
<dbReference type="Proteomes" id="UP000324536">
    <property type="component" value="Plasmid unnamed2"/>
</dbReference>
<evidence type="ECO:0000256" key="6">
    <source>
        <dbReference type="ARBA" id="ARBA00022801"/>
    </source>
</evidence>
<dbReference type="InterPro" id="IPR040255">
    <property type="entry name" value="Non-specific_endonuclease"/>
</dbReference>
<dbReference type="EC" id="3.1.30.-" evidence="10"/>
<dbReference type="SUPFAM" id="SSF54060">
    <property type="entry name" value="His-Me finger endonucleases"/>
    <property type="match status" value="1"/>
</dbReference>
<dbReference type="CDD" id="cd00091">
    <property type="entry name" value="NUC"/>
    <property type="match status" value="1"/>
</dbReference>
<dbReference type="GO" id="GO:0046872">
    <property type="term" value="F:metal ion binding"/>
    <property type="evidence" value="ECO:0007669"/>
    <property type="project" value="UniProtKB-KW"/>
</dbReference>
<dbReference type="PANTHER" id="PTHR13966:SF5">
    <property type="entry name" value="ENDONUCLEASE G, MITOCHONDRIAL"/>
    <property type="match status" value="1"/>
</dbReference>
<dbReference type="OrthoDB" id="9811262at2"/>
<name>A0A5C1YUD8_9PROT</name>
<feature type="binding site" evidence="9">
    <location>
        <position position="159"/>
    </location>
    <ligand>
        <name>Mg(2+)</name>
        <dbReference type="ChEBI" id="CHEBI:18420"/>
        <note>catalytic</note>
    </ligand>
</feature>
<dbReference type="GO" id="GO:0016787">
    <property type="term" value="F:hydrolase activity"/>
    <property type="evidence" value="ECO:0007669"/>
    <property type="project" value="UniProtKB-KW"/>
</dbReference>
<dbReference type="GO" id="GO:0003676">
    <property type="term" value="F:nucleic acid binding"/>
    <property type="evidence" value="ECO:0007669"/>
    <property type="project" value="InterPro"/>
</dbReference>
<keyword evidence="4 9" id="KW-0479">Metal-binding</keyword>
<protein>
    <recommendedName>
        <fullName evidence="10">Endonuclease</fullName>
        <ecNumber evidence="10">3.1.30.-</ecNumber>
    </recommendedName>
</protein>
<keyword evidence="3 10" id="KW-0540">Nuclease</keyword>
<dbReference type="Pfam" id="PF01223">
    <property type="entry name" value="Endonuclease_NS"/>
    <property type="match status" value="1"/>
</dbReference>
<dbReference type="SMART" id="SM00892">
    <property type="entry name" value="Endonuclease_NS"/>
    <property type="match status" value="1"/>
</dbReference>
<organism evidence="13 14">
    <name type="scientific">Acetobacter vaccinii</name>
    <dbReference type="NCBI Taxonomy" id="2592655"/>
    <lineage>
        <taxon>Bacteria</taxon>
        <taxon>Pseudomonadati</taxon>
        <taxon>Pseudomonadota</taxon>
        <taxon>Alphaproteobacteria</taxon>
        <taxon>Acetobacterales</taxon>
        <taxon>Acetobacteraceae</taxon>
        <taxon>Acetobacter</taxon>
    </lineage>
</organism>
<evidence type="ECO:0000256" key="3">
    <source>
        <dbReference type="ARBA" id="ARBA00022722"/>
    </source>
</evidence>
<dbReference type="PROSITE" id="PS01070">
    <property type="entry name" value="NUCLEASE_NON_SPEC"/>
    <property type="match status" value="1"/>
</dbReference>
<dbReference type="RefSeq" id="WP_149280591.1">
    <property type="nucleotide sequence ID" value="NZ_CP043508.1"/>
</dbReference>
<evidence type="ECO:0000256" key="1">
    <source>
        <dbReference type="ARBA" id="ARBA00001946"/>
    </source>
</evidence>
<dbReference type="KEGG" id="acek:FLP30_13875"/>
<gene>
    <name evidence="13" type="ORF">FLP30_13875</name>
</gene>
<evidence type="ECO:0000256" key="8">
    <source>
        <dbReference type="PIRSR" id="PIRSR640255-1"/>
    </source>
</evidence>
<dbReference type="InterPro" id="IPR044925">
    <property type="entry name" value="His-Me_finger_sf"/>
</dbReference>
<comment type="similarity">
    <text evidence="2 10">Belongs to the DNA/RNA non-specific endonuclease family.</text>
</comment>
<dbReference type="InterPro" id="IPR044929">
    <property type="entry name" value="DNA/RNA_non-sp_Endonuclease_sf"/>
</dbReference>
<sequence>MRRQTRPQGEAMRGRVAVMALVLGTVLGAGPALAQDSCPEFGAEDQLPVLLNPKLAPRTVLLCNRGYAVLHSGLAHEPLWAAEYLTRQDVEAAKRIGRSTTNFHEETRLPAGDGARLADYRGSGYDRGHQVPSGDASSLEAQEETFSLSNIVPQTPRLNQGIWAGVEMGVRALARRDGALYVVTGPLFEGQIQAIGQEVLVPSASWKAVYDPERNGAGAYVCTNTQAPSCTQMSVAALEARIGIDPFPGIAQSVKDRAMPLPEAMASPYGGRGRSEDQMEARLFRQLQKTLIREGWRVLRHVMENAQ</sequence>
<evidence type="ECO:0000256" key="9">
    <source>
        <dbReference type="PIRSR" id="PIRSR640255-2"/>
    </source>
</evidence>
<dbReference type="InterPro" id="IPR018524">
    <property type="entry name" value="DNA/RNA_endonuclease_AS"/>
</dbReference>
<dbReference type="InterPro" id="IPR001604">
    <property type="entry name" value="Endo_G_ENPP1-like_dom"/>
</dbReference>
<evidence type="ECO:0000256" key="5">
    <source>
        <dbReference type="ARBA" id="ARBA00022759"/>
    </source>
</evidence>
<keyword evidence="14" id="KW-1185">Reference proteome</keyword>
<geneLocation type="plasmid" evidence="13">
    <name>unnamed2</name>
</geneLocation>
<keyword evidence="5 10" id="KW-0255">Endonuclease</keyword>
<comment type="cofactor">
    <cofactor evidence="1 10">
        <name>Mg(2+)</name>
        <dbReference type="ChEBI" id="CHEBI:18420"/>
    </cofactor>
</comment>
<dbReference type="AlphaFoldDB" id="A0A5C1YUD8"/>
<dbReference type="PANTHER" id="PTHR13966">
    <property type="entry name" value="ENDONUCLEASE RELATED"/>
    <property type="match status" value="1"/>
</dbReference>
<evidence type="ECO:0000256" key="2">
    <source>
        <dbReference type="ARBA" id="ARBA00010052"/>
    </source>
</evidence>
<proteinExistence type="inferred from homology"/>
<dbReference type="InterPro" id="IPR020821">
    <property type="entry name" value="ENPP1-3/EXOG-like_nuc-like"/>
</dbReference>
<dbReference type="Gene3D" id="3.40.570.10">
    <property type="entry name" value="Extracellular Endonuclease, subunit A"/>
    <property type="match status" value="1"/>
</dbReference>
<feature type="active site" description="Proton acceptor" evidence="8">
    <location>
        <position position="129"/>
    </location>
</feature>
<evidence type="ECO:0000256" key="4">
    <source>
        <dbReference type="ARBA" id="ARBA00022723"/>
    </source>
</evidence>
<evidence type="ECO:0000259" key="12">
    <source>
        <dbReference type="SMART" id="SM00892"/>
    </source>
</evidence>
<feature type="domain" description="ENPP1-3/EXOG-like endonuclease/phosphodiesterase" evidence="11">
    <location>
        <begin position="64"/>
        <end position="253"/>
    </location>
</feature>
<dbReference type="GO" id="GO:0004519">
    <property type="term" value="F:endonuclease activity"/>
    <property type="evidence" value="ECO:0007669"/>
    <property type="project" value="UniProtKB-UniRule"/>
</dbReference>
<keyword evidence="7" id="KW-0460">Magnesium</keyword>